<dbReference type="AlphaFoldDB" id="A0A8D9S1J0"/>
<dbReference type="EMBL" id="ACHG01000030">
    <property type="protein sequence ID" value="EEI66306.1"/>
    <property type="molecule type" value="Genomic_DNA"/>
</dbReference>
<gene>
    <name evidence="2" type="ORF">HMPREF0534_0357</name>
</gene>
<reference evidence="2 3" key="1">
    <citation type="submission" date="2009-01" db="EMBL/GenBank/DDBJ databases">
        <authorList>
            <person name="Qin X."/>
            <person name="Bachman B."/>
            <person name="Battles P."/>
            <person name="Bell A."/>
            <person name="Bess C."/>
            <person name="Bickham C."/>
            <person name="Chaboub L."/>
            <person name="Chen D."/>
            <person name="Coyle M."/>
            <person name="Deiros D.R."/>
            <person name="Dinh H."/>
            <person name="Forbes L."/>
            <person name="Fowler G."/>
            <person name="Francisco L."/>
            <person name="Fu Q."/>
            <person name="Gubbala S."/>
            <person name="Hale W."/>
            <person name="Han Y."/>
            <person name="Hemphill L."/>
            <person name="Highlander S.K."/>
            <person name="Hirani K."/>
            <person name="Hogues M."/>
            <person name="Jackson L."/>
            <person name="Jakkamsetti A."/>
            <person name="Javaid M."/>
            <person name="Jiang H."/>
            <person name="Korchina V."/>
            <person name="Kovar C."/>
            <person name="Lara F."/>
            <person name="Lee S."/>
            <person name="Mata R."/>
            <person name="Mathew T."/>
            <person name="Moen C."/>
            <person name="Morales K."/>
            <person name="Munidasa M."/>
            <person name="Nazareth L."/>
            <person name="Ngo R."/>
            <person name="Nguyen L."/>
            <person name="Okwuonu G."/>
            <person name="Ongeri F."/>
            <person name="Patil S."/>
            <person name="Petrosino J."/>
            <person name="Pham C."/>
            <person name="Pham P."/>
            <person name="Pu L.-L."/>
            <person name="Puazo M."/>
            <person name="Raj R."/>
            <person name="Reid J."/>
            <person name="Rouhana J."/>
            <person name="Saada N."/>
            <person name="Shang Y."/>
            <person name="Simmons D."/>
            <person name="Thornton R."/>
            <person name="Warren J."/>
            <person name="Weissenberger G."/>
            <person name="Zhang J."/>
            <person name="Zhang L."/>
            <person name="Zhou C."/>
            <person name="Zhu D."/>
            <person name="Muzny D."/>
            <person name="Worley K."/>
            <person name="Gibbs R."/>
        </authorList>
    </citation>
    <scope>NUCLEOTIDE SEQUENCE [LARGE SCALE GENOMIC DNA]</scope>
    <source>
        <strain evidence="2 3">CF48-3A</strain>
    </source>
</reference>
<keyword evidence="1" id="KW-0812">Transmembrane</keyword>
<feature type="non-terminal residue" evidence="2">
    <location>
        <position position="1"/>
    </location>
</feature>
<keyword evidence="1" id="KW-1133">Transmembrane helix</keyword>
<protein>
    <submittedName>
        <fullName evidence="2">Uncharacterized protein</fullName>
    </submittedName>
</protein>
<organism evidence="2 3">
    <name type="scientific">Limosilactobacillus reuteri CF48-3A</name>
    <dbReference type="NCBI Taxonomy" id="525341"/>
    <lineage>
        <taxon>Bacteria</taxon>
        <taxon>Bacillati</taxon>
        <taxon>Bacillota</taxon>
        <taxon>Bacilli</taxon>
        <taxon>Lactobacillales</taxon>
        <taxon>Lactobacillaceae</taxon>
        <taxon>Limosilactobacillus</taxon>
    </lineage>
</organism>
<evidence type="ECO:0000313" key="3">
    <source>
        <dbReference type="Proteomes" id="UP000003419"/>
    </source>
</evidence>
<dbReference type="Proteomes" id="UP000003419">
    <property type="component" value="Unassembled WGS sequence"/>
</dbReference>
<comment type="caution">
    <text evidence="2">The sequence shown here is derived from an EMBL/GenBank/DDBJ whole genome shotgun (WGS) entry which is preliminary data.</text>
</comment>
<name>A0A8D9S1J0_LIMRT</name>
<evidence type="ECO:0000256" key="1">
    <source>
        <dbReference type="SAM" id="Phobius"/>
    </source>
</evidence>
<feature type="transmembrane region" description="Helical" evidence="1">
    <location>
        <begin position="24"/>
        <end position="49"/>
    </location>
</feature>
<sequence>PGDVRINAIVVIAASLTFILEKPLLTIILLLLLVPIELAPVIIVVAFLVGRIIKLFPASE</sequence>
<accession>A0A8D9S1J0</accession>
<proteinExistence type="predicted"/>
<keyword evidence="1" id="KW-0472">Membrane</keyword>
<evidence type="ECO:0000313" key="2">
    <source>
        <dbReference type="EMBL" id="EEI66306.1"/>
    </source>
</evidence>